<organism evidence="7 8">
    <name type="scientific">Puia dinghuensis</name>
    <dbReference type="NCBI Taxonomy" id="1792502"/>
    <lineage>
        <taxon>Bacteria</taxon>
        <taxon>Pseudomonadati</taxon>
        <taxon>Bacteroidota</taxon>
        <taxon>Chitinophagia</taxon>
        <taxon>Chitinophagales</taxon>
        <taxon>Chitinophagaceae</taxon>
        <taxon>Puia</taxon>
    </lineage>
</organism>
<evidence type="ECO:0008006" key="9">
    <source>
        <dbReference type="Google" id="ProtNLM"/>
    </source>
</evidence>
<dbReference type="Proteomes" id="UP000607559">
    <property type="component" value="Unassembled WGS sequence"/>
</dbReference>
<feature type="transmembrane region" description="Helical" evidence="6">
    <location>
        <begin position="160"/>
        <end position="178"/>
    </location>
</feature>
<feature type="transmembrane region" description="Helical" evidence="6">
    <location>
        <begin position="310"/>
        <end position="329"/>
    </location>
</feature>
<dbReference type="PANTHER" id="PTHR30250:SF11">
    <property type="entry name" value="O-ANTIGEN TRANSPORTER-RELATED"/>
    <property type="match status" value="1"/>
</dbReference>
<feature type="transmembrane region" description="Helical" evidence="6">
    <location>
        <begin position="126"/>
        <end position="148"/>
    </location>
</feature>
<keyword evidence="8" id="KW-1185">Reference proteome</keyword>
<feature type="transmembrane region" description="Helical" evidence="6">
    <location>
        <begin position="401"/>
        <end position="424"/>
    </location>
</feature>
<feature type="transmembrane region" description="Helical" evidence="6">
    <location>
        <begin position="43"/>
        <end position="66"/>
    </location>
</feature>
<feature type="transmembrane region" description="Helical" evidence="6">
    <location>
        <begin position="378"/>
        <end position="395"/>
    </location>
</feature>
<sequence length="506" mass="56878">MPMSTIRRQSIISSGVVYIGFALGALNNLLFAKWLPPDENGLVIGMFVAIGNIMYPIATFGMPSFINKFYPYYKANLKDRDDDMMSVALLLTLGAFLLVIAAGLVFQPLVIRKFGNNSALLVHYYYWIFPFGLGLSLLYVLEAFGWQLKRSILTNFLRELLWRALNTVLIVLLFLGVLRSHDAFIKLYSLNYLWVAGILLVFLLRKKELHFVFRISRVTKKFLPKVKSLILLAWSAGIILNLSMYFAQPVIGAVVAGGLSAVAVFTIGQFIASLVMAPQRAVAAAAIGPLSQAWRDGDHQRISRIYHRSAINQLIFAIGIFILIAINFRDAIMFFGLKPEYLAAETVFLIIGLNRVIDMGTGLNTQIIGTSIHWRLDFWTGMILVSLTIPLNYILAKRYGIIGPAIADLITFGLYNTIRCLFLYRKYQMNPFDRRTLIALLLGIALYYGCRLLFGGYSGFGWMVLRSVVFSALYGGSILLFRLSDDVIPVWNTVKKRLGLRSAPTR</sequence>
<dbReference type="PANTHER" id="PTHR30250">
    <property type="entry name" value="PST FAMILY PREDICTED COLANIC ACID TRANSPORTER"/>
    <property type="match status" value="1"/>
</dbReference>
<dbReference type="AlphaFoldDB" id="A0A8J2U8Y7"/>
<evidence type="ECO:0000256" key="1">
    <source>
        <dbReference type="ARBA" id="ARBA00004651"/>
    </source>
</evidence>
<evidence type="ECO:0000256" key="3">
    <source>
        <dbReference type="ARBA" id="ARBA00022692"/>
    </source>
</evidence>
<dbReference type="EMBL" id="BMJC01000001">
    <property type="protein sequence ID" value="GGA86387.1"/>
    <property type="molecule type" value="Genomic_DNA"/>
</dbReference>
<feature type="transmembrane region" description="Helical" evidence="6">
    <location>
        <begin position="436"/>
        <end position="454"/>
    </location>
</feature>
<feature type="transmembrane region" description="Helical" evidence="6">
    <location>
        <begin position="12"/>
        <end position="31"/>
    </location>
</feature>
<gene>
    <name evidence="7" type="ORF">GCM10011511_06790</name>
</gene>
<dbReference type="InterPro" id="IPR050833">
    <property type="entry name" value="Poly_Biosynth_Transport"/>
</dbReference>
<keyword evidence="2" id="KW-1003">Cell membrane</keyword>
<feature type="transmembrane region" description="Helical" evidence="6">
    <location>
        <begin position="460"/>
        <end position="481"/>
    </location>
</feature>
<evidence type="ECO:0000256" key="5">
    <source>
        <dbReference type="ARBA" id="ARBA00023136"/>
    </source>
</evidence>
<feature type="transmembrane region" description="Helical" evidence="6">
    <location>
        <begin position="341"/>
        <end position="357"/>
    </location>
</feature>
<evidence type="ECO:0000256" key="6">
    <source>
        <dbReference type="SAM" id="Phobius"/>
    </source>
</evidence>
<keyword evidence="4 6" id="KW-1133">Transmembrane helix</keyword>
<reference evidence="7" key="2">
    <citation type="submission" date="2020-09" db="EMBL/GenBank/DDBJ databases">
        <authorList>
            <person name="Sun Q."/>
            <person name="Zhou Y."/>
        </authorList>
    </citation>
    <scope>NUCLEOTIDE SEQUENCE</scope>
    <source>
        <strain evidence="7">CGMCC 1.15448</strain>
    </source>
</reference>
<keyword evidence="3 6" id="KW-0812">Transmembrane</keyword>
<accession>A0A8J2U8Y7</accession>
<evidence type="ECO:0000256" key="2">
    <source>
        <dbReference type="ARBA" id="ARBA00022475"/>
    </source>
</evidence>
<comment type="subcellular location">
    <subcellularLocation>
        <location evidence="1">Cell membrane</location>
        <topology evidence="1">Multi-pass membrane protein</topology>
    </subcellularLocation>
</comment>
<dbReference type="GO" id="GO:0005886">
    <property type="term" value="C:plasma membrane"/>
    <property type="evidence" value="ECO:0007669"/>
    <property type="project" value="UniProtKB-SubCell"/>
</dbReference>
<feature type="transmembrane region" description="Helical" evidence="6">
    <location>
        <begin position="253"/>
        <end position="277"/>
    </location>
</feature>
<keyword evidence="5 6" id="KW-0472">Membrane</keyword>
<feature type="transmembrane region" description="Helical" evidence="6">
    <location>
        <begin position="87"/>
        <end position="106"/>
    </location>
</feature>
<evidence type="ECO:0000256" key="4">
    <source>
        <dbReference type="ARBA" id="ARBA00022989"/>
    </source>
</evidence>
<feature type="transmembrane region" description="Helical" evidence="6">
    <location>
        <begin position="226"/>
        <end position="247"/>
    </location>
</feature>
<reference evidence="7" key="1">
    <citation type="journal article" date="2014" name="Int. J. Syst. Evol. Microbiol.">
        <title>Complete genome sequence of Corynebacterium casei LMG S-19264T (=DSM 44701T), isolated from a smear-ripened cheese.</title>
        <authorList>
            <consortium name="US DOE Joint Genome Institute (JGI-PGF)"/>
            <person name="Walter F."/>
            <person name="Albersmeier A."/>
            <person name="Kalinowski J."/>
            <person name="Ruckert C."/>
        </authorList>
    </citation>
    <scope>NUCLEOTIDE SEQUENCE</scope>
    <source>
        <strain evidence="7">CGMCC 1.15448</strain>
    </source>
</reference>
<protein>
    <recommendedName>
        <fullName evidence="9">Lipopolysaccharide biosynthesis protein</fullName>
    </recommendedName>
</protein>
<evidence type="ECO:0000313" key="7">
    <source>
        <dbReference type="EMBL" id="GGA86387.1"/>
    </source>
</evidence>
<proteinExistence type="predicted"/>
<comment type="caution">
    <text evidence="7">The sequence shown here is derived from an EMBL/GenBank/DDBJ whole genome shotgun (WGS) entry which is preliminary data.</text>
</comment>
<name>A0A8J2U8Y7_9BACT</name>
<evidence type="ECO:0000313" key="8">
    <source>
        <dbReference type="Proteomes" id="UP000607559"/>
    </source>
</evidence>
<feature type="transmembrane region" description="Helical" evidence="6">
    <location>
        <begin position="184"/>
        <end position="205"/>
    </location>
</feature>